<accession>A0A1E3HM36</accession>
<dbReference type="GeneID" id="30156476"/>
<dbReference type="EMBL" id="AWGJ01000008">
    <property type="protein sequence ID" value="ODN76501.1"/>
    <property type="molecule type" value="Genomic_DNA"/>
</dbReference>
<dbReference type="STRING" id="1295533.A0A1E3HM36"/>
<gene>
    <name evidence="4" type="ORF">L202_05167</name>
</gene>
<protein>
    <submittedName>
        <fullName evidence="4">Uncharacterized protein</fullName>
    </submittedName>
</protein>
<organism evidence="4 5">
    <name type="scientific">Cryptococcus amylolentus CBS 6039</name>
    <dbReference type="NCBI Taxonomy" id="1295533"/>
    <lineage>
        <taxon>Eukaryota</taxon>
        <taxon>Fungi</taxon>
        <taxon>Dikarya</taxon>
        <taxon>Basidiomycota</taxon>
        <taxon>Agaricomycotina</taxon>
        <taxon>Tremellomycetes</taxon>
        <taxon>Tremellales</taxon>
        <taxon>Cryptococcaceae</taxon>
        <taxon>Cryptococcus</taxon>
    </lineage>
</organism>
<keyword evidence="2" id="KW-0472">Membrane</keyword>
<feature type="signal peptide" evidence="3">
    <location>
        <begin position="1"/>
        <end position="19"/>
    </location>
</feature>
<feature type="region of interest" description="Disordered" evidence="1">
    <location>
        <begin position="267"/>
        <end position="287"/>
    </location>
</feature>
<feature type="compositionally biased region" description="Polar residues" evidence="1">
    <location>
        <begin position="410"/>
        <end position="430"/>
    </location>
</feature>
<feature type="compositionally biased region" description="Basic and acidic residues" evidence="1">
    <location>
        <begin position="529"/>
        <end position="546"/>
    </location>
</feature>
<proteinExistence type="predicted"/>
<feature type="compositionally biased region" description="Basic and acidic residues" evidence="1">
    <location>
        <begin position="491"/>
        <end position="514"/>
    </location>
</feature>
<feature type="region of interest" description="Disordered" evidence="1">
    <location>
        <begin position="378"/>
        <end position="546"/>
    </location>
</feature>
<dbReference type="OrthoDB" id="2563735at2759"/>
<reference evidence="4 5" key="1">
    <citation type="submission" date="2016-06" db="EMBL/GenBank/DDBJ databases">
        <title>Evolution of pathogenesis and genome organization in the Tremellales.</title>
        <authorList>
            <person name="Cuomo C."/>
            <person name="Litvintseva A."/>
            <person name="Heitman J."/>
            <person name="Chen Y."/>
            <person name="Sun S."/>
            <person name="Springer D."/>
            <person name="Dromer F."/>
            <person name="Young S."/>
            <person name="Zeng Q."/>
            <person name="Chapman S."/>
            <person name="Gujja S."/>
            <person name="Saif S."/>
            <person name="Birren B."/>
        </authorList>
    </citation>
    <scope>NUCLEOTIDE SEQUENCE [LARGE SCALE GENOMIC DNA]</scope>
    <source>
        <strain evidence="4 5">CBS 6039</strain>
    </source>
</reference>
<feature type="compositionally biased region" description="Low complexity" evidence="1">
    <location>
        <begin position="275"/>
        <end position="287"/>
    </location>
</feature>
<dbReference type="AlphaFoldDB" id="A0A1E3HM36"/>
<evidence type="ECO:0000256" key="2">
    <source>
        <dbReference type="SAM" id="Phobius"/>
    </source>
</evidence>
<feature type="transmembrane region" description="Helical" evidence="2">
    <location>
        <begin position="296"/>
        <end position="318"/>
    </location>
</feature>
<feature type="compositionally biased region" description="Polar residues" evidence="1">
    <location>
        <begin position="378"/>
        <end position="387"/>
    </location>
</feature>
<name>A0A1E3HM36_9TREE</name>
<keyword evidence="2" id="KW-0812">Transmembrane</keyword>
<feature type="chain" id="PRO_5009129231" evidence="3">
    <location>
        <begin position="20"/>
        <end position="546"/>
    </location>
</feature>
<dbReference type="Proteomes" id="UP000094065">
    <property type="component" value="Unassembled WGS sequence"/>
</dbReference>
<dbReference type="RefSeq" id="XP_018991875.1">
    <property type="nucleotide sequence ID" value="XM_019139384.1"/>
</dbReference>
<keyword evidence="5" id="KW-1185">Reference proteome</keyword>
<evidence type="ECO:0000313" key="4">
    <source>
        <dbReference type="EMBL" id="ODN76501.1"/>
    </source>
</evidence>
<comment type="caution">
    <text evidence="4">The sequence shown here is derived from an EMBL/GenBank/DDBJ whole genome shotgun (WGS) entry which is preliminary data.</text>
</comment>
<evidence type="ECO:0000256" key="1">
    <source>
        <dbReference type="SAM" id="MobiDB-lite"/>
    </source>
</evidence>
<keyword evidence="2" id="KW-1133">Transmembrane helix</keyword>
<evidence type="ECO:0000313" key="5">
    <source>
        <dbReference type="Proteomes" id="UP000094065"/>
    </source>
</evidence>
<sequence>MSLLRLAPLALAVVPMVAAADAAHFTFAWPGSPRLCDVVPLTWWGGEPPFQAWLIPTGGQPFMYDIPDSYYINGTGTYPILLQVSDGYAYTIMMSDANGIGSGGTTEISIVQPMLSNPNSNTTLLSSQAPCLRNASENSVSLDFTFSVSGQVAQCATGLEVEWTGGKEMEPYNISVIPMVQGYLPWEIAVEKGASWANQFLVNMTAGSRFTLIMNSKLGYGRGGVADIYEVTPSSSESENTTSCIAQPSLSTGSWPADAIIFSTLPSASRPPSPSNSSSSASYSNGGSPAEKKGKLAALSIGATLLIALLAWLIWWLLMRRRRGRRMRVREKEGLKSHFLTTTTASSSIISPFSPSSSSATTPATNLYPLDLASSSGESVVASNTPSVGIGKLDTGRGSSPIGARDRSFSPASHQRSTSLHTLSDSQQMAEGQNEGSQEEEEKHQSYLPTPTPALRLSNPDTYGDVEADPHSHSLSTIPSSPYSSNRRRPLRPERTYRRHADAGRLPDLADGRVGEGVVVDLPPLYSDVPRDRDGDGTRLGDGARE</sequence>
<evidence type="ECO:0000256" key="3">
    <source>
        <dbReference type="SAM" id="SignalP"/>
    </source>
</evidence>
<feature type="compositionally biased region" description="Low complexity" evidence="1">
    <location>
        <begin position="473"/>
        <end position="485"/>
    </location>
</feature>
<keyword evidence="3" id="KW-0732">Signal</keyword>